<reference evidence="5" key="1">
    <citation type="submission" date="2016-10" db="EMBL/GenBank/DDBJ databases">
        <authorList>
            <person name="de Groot N.N."/>
        </authorList>
    </citation>
    <scope>NUCLEOTIDE SEQUENCE [LARGE SCALE GENOMIC DNA]</scope>
    <source>
        <strain evidence="5">ATCC 20501</strain>
    </source>
</reference>
<evidence type="ECO:0000256" key="1">
    <source>
        <dbReference type="ARBA" id="ARBA00004255"/>
    </source>
</evidence>
<gene>
    <name evidence="5" type="ORF">SAMN02982929_06072</name>
    <name evidence="6" type="ORF">SAMN05216506_105214</name>
</gene>
<proteinExistence type="predicted"/>
<sequence length="226" mass="23769">MNEMLLVEDLMMLLLDDETGVPAAAGTLHYSLGGAVLVELALRGSVDSDGSTALNGPKISAVEGAQPEDPLLRSAYDKIAEKPRRVQTLLLEIGGGLREPVLDRLLERGVIRVEKKKVLGVFPTTRMPAEDTGHEAELRRKLRAALEDGETPDSRTGALIALLSSSGALPALRPPLAWSGEVAARAKEFEEGNWGAEAVNAAVLRTAAAIAAATAVVTVTTITTTS</sequence>
<dbReference type="InterPro" id="IPR038261">
    <property type="entry name" value="GPP34-like_sf"/>
</dbReference>
<dbReference type="PANTHER" id="PTHR12704:SF2">
    <property type="entry name" value="GOLGI PHOSPHOPROTEIN 3 HOMOLOG SAURON"/>
    <property type="match status" value="1"/>
</dbReference>
<keyword evidence="2" id="KW-0333">Golgi apparatus</keyword>
<keyword evidence="7" id="KW-1185">Reference proteome</keyword>
<reference evidence="7 8" key="2">
    <citation type="submission" date="2016-10" db="EMBL/GenBank/DDBJ databases">
        <authorList>
            <person name="Varghese N."/>
            <person name="Submissions S."/>
        </authorList>
    </citation>
    <scope>NUCLEOTIDE SEQUENCE [LARGE SCALE GENOMIC DNA]</scope>
    <source>
        <strain evidence="8">ATCC 20501</strain>
        <strain evidence="6 7">CGMCC 4.3529</strain>
    </source>
</reference>
<evidence type="ECO:0000256" key="2">
    <source>
        <dbReference type="ARBA" id="ARBA00023034"/>
    </source>
</evidence>
<dbReference type="Gene3D" id="1.10.3630.10">
    <property type="entry name" value="yeast vps74-n-term truncation variant domain like"/>
    <property type="match status" value="1"/>
</dbReference>
<dbReference type="GO" id="GO:0012505">
    <property type="term" value="C:endomembrane system"/>
    <property type="evidence" value="ECO:0007669"/>
    <property type="project" value="UniProtKB-ARBA"/>
</dbReference>
<dbReference type="Pfam" id="PF05719">
    <property type="entry name" value="GPP34"/>
    <property type="match status" value="1"/>
</dbReference>
<dbReference type="InterPro" id="IPR008628">
    <property type="entry name" value="GPP34-like"/>
</dbReference>
<dbReference type="Proteomes" id="UP000199690">
    <property type="component" value="Unassembled WGS sequence"/>
</dbReference>
<evidence type="ECO:0000313" key="8">
    <source>
        <dbReference type="Proteomes" id="UP000236729"/>
    </source>
</evidence>
<keyword evidence="4" id="KW-0472">Membrane</keyword>
<evidence type="ECO:0000313" key="7">
    <source>
        <dbReference type="Proteomes" id="UP000199690"/>
    </source>
</evidence>
<evidence type="ECO:0000256" key="4">
    <source>
        <dbReference type="ARBA" id="ARBA00023136"/>
    </source>
</evidence>
<evidence type="ECO:0000256" key="3">
    <source>
        <dbReference type="ARBA" id="ARBA00023121"/>
    </source>
</evidence>
<dbReference type="EMBL" id="FNVB01000010">
    <property type="protein sequence ID" value="SEG95055.1"/>
    <property type="molecule type" value="Genomic_DNA"/>
</dbReference>
<dbReference type="GO" id="GO:0070273">
    <property type="term" value="F:phosphatidylinositol-4-phosphate binding"/>
    <property type="evidence" value="ECO:0007669"/>
    <property type="project" value="InterPro"/>
</dbReference>
<dbReference type="EMBL" id="FOME01000005">
    <property type="protein sequence ID" value="SFD60579.1"/>
    <property type="molecule type" value="Genomic_DNA"/>
</dbReference>
<dbReference type="GO" id="GO:0005737">
    <property type="term" value="C:cytoplasm"/>
    <property type="evidence" value="ECO:0007669"/>
    <property type="project" value="UniProtKB-ARBA"/>
</dbReference>
<dbReference type="Proteomes" id="UP000236729">
    <property type="component" value="Unassembled WGS sequence"/>
</dbReference>
<organism evidence="5 8">
    <name type="scientific">Saccharopolyspora kobensis</name>
    <dbReference type="NCBI Taxonomy" id="146035"/>
    <lineage>
        <taxon>Bacteria</taxon>
        <taxon>Bacillati</taxon>
        <taxon>Actinomycetota</taxon>
        <taxon>Actinomycetes</taxon>
        <taxon>Pseudonocardiales</taxon>
        <taxon>Pseudonocardiaceae</taxon>
        <taxon>Saccharopolyspora</taxon>
    </lineage>
</organism>
<dbReference type="SMR" id="A0A1H6EE41"/>
<dbReference type="AlphaFoldDB" id="A0A1H6EE41"/>
<accession>A0A1H6EE41</accession>
<evidence type="ECO:0000313" key="5">
    <source>
        <dbReference type="EMBL" id="SEG95055.1"/>
    </source>
</evidence>
<evidence type="ECO:0000313" key="6">
    <source>
        <dbReference type="EMBL" id="SFD60579.1"/>
    </source>
</evidence>
<comment type="subcellular location">
    <subcellularLocation>
        <location evidence="1">Golgi apparatus membrane</location>
        <topology evidence="1">Peripheral membrane protein</topology>
        <orientation evidence="1">Cytoplasmic side</orientation>
    </subcellularLocation>
</comment>
<keyword evidence="3" id="KW-0446">Lipid-binding</keyword>
<dbReference type="PANTHER" id="PTHR12704">
    <property type="entry name" value="TRANS-GOLGI PROTEIN GMX33"/>
    <property type="match status" value="1"/>
</dbReference>
<protein>
    <submittedName>
        <fullName evidence="5">Golgi phosphoprotein 3 (GPP34)</fullName>
    </submittedName>
</protein>
<accession>A0A1I1TPX8</accession>
<name>A0A1H6EE41_9PSEU</name>